<evidence type="ECO:0000313" key="1">
    <source>
        <dbReference type="EMBL" id="BBZ09303.1"/>
    </source>
</evidence>
<evidence type="ECO:0000313" key="2">
    <source>
        <dbReference type="Proteomes" id="UP000467201"/>
    </source>
</evidence>
<proteinExistence type="predicted"/>
<dbReference type="KEGG" id="mdr:MDOR_34720"/>
<dbReference type="RefSeq" id="WP_133055559.1">
    <property type="nucleotide sequence ID" value="NZ_AP022605.1"/>
</dbReference>
<evidence type="ECO:0008006" key="3">
    <source>
        <dbReference type="Google" id="ProtNLM"/>
    </source>
</evidence>
<sequence length="122" mass="12877">MRVRVEVEPRGRGWALTAPDATATVVRTYAEVRPAAVQLAAAAADIAPSAVDLDLTVTASELDVLAAVDRLTAERAAAEDAVERAGRTAREIARRLRDAGVSTTEIAAVMGLSRQRVSALLR</sequence>
<dbReference type="EMBL" id="AP022605">
    <property type="protein sequence ID" value="BBZ09303.1"/>
    <property type="molecule type" value="Genomic_DNA"/>
</dbReference>
<reference evidence="1 2" key="1">
    <citation type="journal article" date="2019" name="Emerg. Microbes Infect.">
        <title>Comprehensive subspecies identification of 175 nontuberculous mycobacteria species based on 7547 genomic profiles.</title>
        <authorList>
            <person name="Matsumoto Y."/>
            <person name="Kinjo T."/>
            <person name="Motooka D."/>
            <person name="Nabeya D."/>
            <person name="Jung N."/>
            <person name="Uechi K."/>
            <person name="Horii T."/>
            <person name="Iida T."/>
            <person name="Fujita J."/>
            <person name="Nakamura S."/>
        </authorList>
    </citation>
    <scope>NUCLEOTIDE SEQUENCE [LARGE SCALE GENOMIC DNA]</scope>
    <source>
        <strain evidence="1 2">JCM 12405</strain>
    </source>
</reference>
<gene>
    <name evidence="1" type="ORF">MDOR_34720</name>
</gene>
<organism evidence="1 2">
    <name type="scientific">Mycolicibacterium doricum</name>
    <dbReference type="NCBI Taxonomy" id="126673"/>
    <lineage>
        <taxon>Bacteria</taxon>
        <taxon>Bacillati</taxon>
        <taxon>Actinomycetota</taxon>
        <taxon>Actinomycetes</taxon>
        <taxon>Mycobacteriales</taxon>
        <taxon>Mycobacteriaceae</taxon>
        <taxon>Mycolicibacterium</taxon>
    </lineage>
</organism>
<dbReference type="Proteomes" id="UP000467201">
    <property type="component" value="Chromosome"/>
</dbReference>
<name>A0A7I7VYR8_9MYCO</name>
<dbReference type="AlphaFoldDB" id="A0A7I7VYR8"/>
<protein>
    <recommendedName>
        <fullName evidence="3">Antitoxin HicB</fullName>
    </recommendedName>
</protein>
<accession>A0A7I7VYR8</accession>